<dbReference type="PANTHER" id="PTHR25952:SF255">
    <property type="entry name" value="LINE-1 RETROTRANSPOSABLE ELEMENT ORF2 PROTEIN"/>
    <property type="match status" value="1"/>
</dbReference>
<dbReference type="Ensembl" id="ENSSSCT00040079076.1">
    <property type="protein sequence ID" value="ENSSSCP00040034129.1"/>
    <property type="gene ID" value="ENSSSCG00040058292.1"/>
</dbReference>
<dbReference type="InterPro" id="IPR053179">
    <property type="entry name" value="LINE-1_ORF2_RT/EN"/>
</dbReference>
<name>A0A8D1F9V3_PIG</name>
<evidence type="ECO:0000313" key="2">
    <source>
        <dbReference type="Ensembl" id="ENSSSCP00040034129.1"/>
    </source>
</evidence>
<evidence type="ECO:0000256" key="1">
    <source>
        <dbReference type="SAM" id="MobiDB-lite"/>
    </source>
</evidence>
<feature type="region of interest" description="Disordered" evidence="1">
    <location>
        <begin position="212"/>
        <end position="244"/>
    </location>
</feature>
<organism evidence="2 3">
    <name type="scientific">Sus scrofa</name>
    <name type="common">Pig</name>
    <dbReference type="NCBI Taxonomy" id="9823"/>
    <lineage>
        <taxon>Eukaryota</taxon>
        <taxon>Metazoa</taxon>
        <taxon>Chordata</taxon>
        <taxon>Craniata</taxon>
        <taxon>Vertebrata</taxon>
        <taxon>Euteleostomi</taxon>
        <taxon>Mammalia</taxon>
        <taxon>Eutheria</taxon>
        <taxon>Laurasiatheria</taxon>
        <taxon>Artiodactyla</taxon>
        <taxon>Suina</taxon>
        <taxon>Suidae</taxon>
        <taxon>Sus</taxon>
    </lineage>
</organism>
<dbReference type="Proteomes" id="UP000694722">
    <property type="component" value="Unplaced"/>
</dbReference>
<accession>A0A8D1F9V3</accession>
<evidence type="ECO:0008006" key="4">
    <source>
        <dbReference type="Google" id="ProtNLM"/>
    </source>
</evidence>
<evidence type="ECO:0000313" key="3">
    <source>
        <dbReference type="Proteomes" id="UP000694722"/>
    </source>
</evidence>
<sequence length="244" mass="29090">MRDLHAENYKTLIKEIKEHSKKWKDIPCSWVARINIVKMAILPKAVYRFNAIPTKLPMTFFTIQKFTGNHKGPRIAKAILRNKNQAAGITLPDFRQYYRATVIKTVWYWYQNRHTDQWNRRENPEINSDTYGQLIFDKGGKNIKWGKDSLFSRWCWETWTATRKSMKLEHTLTPCTKISSKRLKDKHKTRYHQTPRREQRQNILRYQPYKCFLGSDTQGSRNKSKNKPRGPNQIDQLLHSKGNH</sequence>
<protein>
    <recommendedName>
        <fullName evidence="4">Reverse transcriptase domain-containing protein</fullName>
    </recommendedName>
</protein>
<proteinExistence type="predicted"/>
<dbReference type="PANTHER" id="PTHR25952">
    <property type="entry name" value="ENDO/EXONUCLEASE/PHOSPHATASE DOMAIN-CONTAINING PROTEIN"/>
    <property type="match status" value="1"/>
</dbReference>
<dbReference type="AlphaFoldDB" id="A0A8D1F9V3"/>
<reference evidence="2" key="1">
    <citation type="submission" date="2025-08" db="UniProtKB">
        <authorList>
            <consortium name="Ensembl"/>
        </authorList>
    </citation>
    <scope>IDENTIFICATION</scope>
</reference>